<feature type="repeat" description="ANK" evidence="3">
    <location>
        <begin position="442"/>
        <end position="474"/>
    </location>
</feature>
<evidence type="ECO:0000256" key="3">
    <source>
        <dbReference type="PROSITE-ProRule" id="PRU00023"/>
    </source>
</evidence>
<feature type="domain" description="TIR" evidence="4">
    <location>
        <begin position="6"/>
        <end position="147"/>
    </location>
</feature>
<dbReference type="PANTHER" id="PTHR24173:SF74">
    <property type="entry name" value="ANKYRIN REPEAT DOMAIN-CONTAINING PROTEIN 16"/>
    <property type="match status" value="1"/>
</dbReference>
<dbReference type="PANTHER" id="PTHR24173">
    <property type="entry name" value="ANKYRIN REPEAT CONTAINING"/>
    <property type="match status" value="1"/>
</dbReference>
<dbReference type="InterPro" id="IPR036770">
    <property type="entry name" value="Ankyrin_rpt-contain_sf"/>
</dbReference>
<dbReference type="RefSeq" id="WP_076603923.1">
    <property type="nucleotide sequence ID" value="NZ_FTMD01000017.1"/>
</dbReference>
<dbReference type="InterPro" id="IPR035897">
    <property type="entry name" value="Toll_tir_struct_dom_sf"/>
</dbReference>
<dbReference type="PROSITE" id="PS50297">
    <property type="entry name" value="ANK_REP_REGION"/>
    <property type="match status" value="4"/>
</dbReference>
<dbReference type="InterPro" id="IPR000157">
    <property type="entry name" value="TIR_dom"/>
</dbReference>
<keyword evidence="6" id="KW-1185">Reference proteome</keyword>
<sequence>MTSPAIFISYRRDDASGEAGRIFDRLVAQFGRERVFRDVDAIPAGEDFVEAIRHRIRQADVLLVLIGPRWLTATDAEGRWRLADDGDFVRIEILGALKRGMRVIPVLLQDATMPRAQDLPGGLAPLAQRNAFEIRNTSFDRDLAELLRILAPGWRHTLFRLLRQPPLQAAVALVAAILVGLWAYPLVVDTPDKVRVRINQMGLAWDPATFVELAERNDADAVALYLRAGMPVDSLDAGEVTALMRAAGAGHLALAKQLVKAGADVDRALPWAAGSGRAEVLEALLAQKPSHEAINRAMVAAADTDAAVMKRLLELGAEVDYREGNRDTALGRAAGALKLDAVRELLARGANPNPDKPDGWLPLHRAVDASRREGEDLRRQLELLQLLLDKGAQLEARTRSMSDWQPTPLLLALRKPAPEVALFLIGKGADVNAATADPSGIREHTALMAAAAGGDVALVDALLAKGAAVGARNGRGETALMAAAGGDGSEQATIVRRLLDAGAELDARSNSGSTPLIRAAGSENEVLPLLLERGADVDAATKNGWTALMVAAQVGNDDYVRALLARGANPRALNEDGESAASLAAKGGYNRVLRTLGAPPARPARAQ</sequence>
<dbReference type="Pfam" id="PF12796">
    <property type="entry name" value="Ank_2"/>
    <property type="match status" value="3"/>
</dbReference>
<dbReference type="SUPFAM" id="SSF52200">
    <property type="entry name" value="Toll/Interleukin receptor TIR domain"/>
    <property type="match status" value="1"/>
</dbReference>
<dbReference type="GO" id="GO:0007165">
    <property type="term" value="P:signal transduction"/>
    <property type="evidence" value="ECO:0007669"/>
    <property type="project" value="InterPro"/>
</dbReference>
<gene>
    <name evidence="5" type="ORF">SAMN05421829_11740</name>
</gene>
<feature type="repeat" description="ANK" evidence="3">
    <location>
        <begin position="543"/>
        <end position="575"/>
    </location>
</feature>
<dbReference type="Proteomes" id="UP000186819">
    <property type="component" value="Unassembled WGS sequence"/>
</dbReference>
<feature type="repeat" description="ANK" evidence="3">
    <location>
        <begin position="475"/>
        <end position="510"/>
    </location>
</feature>
<accession>A0A1N7BCB2</accession>
<dbReference type="OrthoDB" id="574237at2"/>
<organism evidence="5 6">
    <name type="scientific">Aromatoleum tolulyticum</name>
    <dbReference type="NCBI Taxonomy" id="34027"/>
    <lineage>
        <taxon>Bacteria</taxon>
        <taxon>Pseudomonadati</taxon>
        <taxon>Pseudomonadota</taxon>
        <taxon>Betaproteobacteria</taxon>
        <taxon>Rhodocyclales</taxon>
        <taxon>Rhodocyclaceae</taxon>
        <taxon>Aromatoleum</taxon>
    </lineage>
</organism>
<feature type="repeat" description="ANK" evidence="3">
    <location>
        <begin position="238"/>
        <end position="266"/>
    </location>
</feature>
<dbReference type="Pfam" id="PF00023">
    <property type="entry name" value="Ank"/>
    <property type="match status" value="1"/>
</dbReference>
<dbReference type="PROSITE" id="PS50088">
    <property type="entry name" value="ANK_REPEAT"/>
    <property type="match status" value="5"/>
</dbReference>
<dbReference type="SUPFAM" id="SSF48403">
    <property type="entry name" value="Ankyrin repeat"/>
    <property type="match status" value="1"/>
</dbReference>
<dbReference type="SMART" id="SM00248">
    <property type="entry name" value="ANK"/>
    <property type="match status" value="9"/>
</dbReference>
<dbReference type="Pfam" id="PF13676">
    <property type="entry name" value="TIR_2"/>
    <property type="match status" value="1"/>
</dbReference>
<keyword evidence="1" id="KW-0677">Repeat</keyword>
<evidence type="ECO:0000313" key="6">
    <source>
        <dbReference type="Proteomes" id="UP000186819"/>
    </source>
</evidence>
<evidence type="ECO:0000259" key="4">
    <source>
        <dbReference type="Pfam" id="PF13676"/>
    </source>
</evidence>
<dbReference type="Gene3D" id="1.25.40.20">
    <property type="entry name" value="Ankyrin repeat-containing domain"/>
    <property type="match status" value="4"/>
</dbReference>
<evidence type="ECO:0000313" key="5">
    <source>
        <dbReference type="EMBL" id="SIR48999.1"/>
    </source>
</evidence>
<dbReference type="InterPro" id="IPR002110">
    <property type="entry name" value="Ankyrin_rpt"/>
</dbReference>
<proteinExistence type="predicted"/>
<dbReference type="AlphaFoldDB" id="A0A1N7BCB2"/>
<keyword evidence="2 3" id="KW-0040">ANK repeat</keyword>
<dbReference type="STRING" id="34027.SAMN05421829_11740"/>
<feature type="repeat" description="ANK" evidence="3">
    <location>
        <begin position="358"/>
        <end position="399"/>
    </location>
</feature>
<evidence type="ECO:0000256" key="1">
    <source>
        <dbReference type="ARBA" id="ARBA00022737"/>
    </source>
</evidence>
<protein>
    <submittedName>
        <fullName evidence="5">Ankyrin repeat</fullName>
    </submittedName>
</protein>
<dbReference type="EMBL" id="FTMD01000017">
    <property type="protein sequence ID" value="SIR48999.1"/>
    <property type="molecule type" value="Genomic_DNA"/>
</dbReference>
<reference evidence="6" key="1">
    <citation type="submission" date="2017-01" db="EMBL/GenBank/DDBJ databases">
        <authorList>
            <person name="Varghese N."/>
            <person name="Submissions S."/>
        </authorList>
    </citation>
    <scope>NUCLEOTIDE SEQUENCE [LARGE SCALE GENOMIC DNA]</scope>
    <source>
        <strain evidence="6">ATCC 51758</strain>
    </source>
</reference>
<evidence type="ECO:0000256" key="2">
    <source>
        <dbReference type="ARBA" id="ARBA00023043"/>
    </source>
</evidence>
<dbReference type="Gene3D" id="3.40.50.10140">
    <property type="entry name" value="Toll/interleukin-1 receptor homology (TIR) domain"/>
    <property type="match status" value="1"/>
</dbReference>
<name>A0A1N7BCB2_9RHOO</name>